<name>A0A1R4HHT9_9GAMM</name>
<evidence type="ECO:0008006" key="3">
    <source>
        <dbReference type="Google" id="ProtNLM"/>
    </source>
</evidence>
<reference evidence="2" key="1">
    <citation type="submission" date="2017-02" db="EMBL/GenBank/DDBJ databases">
        <authorList>
            <person name="Daims H."/>
        </authorList>
    </citation>
    <scope>NUCLEOTIDE SEQUENCE [LARGE SCALE GENOMIC DNA]</scope>
</reference>
<dbReference type="AlphaFoldDB" id="A0A1R4HHT9"/>
<dbReference type="Proteomes" id="UP000195667">
    <property type="component" value="Unassembled WGS sequence"/>
</dbReference>
<evidence type="ECO:0000313" key="2">
    <source>
        <dbReference type="Proteomes" id="UP000195667"/>
    </source>
</evidence>
<gene>
    <name evidence="1" type="ORF">CRENPOLYSF1_780001</name>
</gene>
<sequence length="210" mass="23510">MICSRYAVPVAVFLSLALIPTVIHNYLGLAVDNTATPHAIKADLGEFISVPTRRNIDWGMDMFGCVDWFERTYKDKQGNTARLFVGRAYDHKRLYHHPELALSYGNDLRNDGKIILSGGHAISVTLLHHNTQANIAAYALFYNGYFIDDPIAHQIKNAIKLLVSAEKPMTLFYVSEDNTDKHTPFEKTMSAKLLKAAIQSFLAQQPTPTS</sequence>
<dbReference type="OrthoDB" id="5564908at2"/>
<accession>A0A1R4HHT9</accession>
<organism evidence="1 2">
    <name type="scientific">Crenothrix polyspora</name>
    <dbReference type="NCBI Taxonomy" id="360316"/>
    <lineage>
        <taxon>Bacteria</taxon>
        <taxon>Pseudomonadati</taxon>
        <taxon>Pseudomonadota</taxon>
        <taxon>Gammaproteobacteria</taxon>
        <taxon>Methylococcales</taxon>
        <taxon>Crenotrichaceae</taxon>
        <taxon>Crenothrix</taxon>
    </lineage>
</organism>
<protein>
    <recommendedName>
        <fullName evidence="3">Methanolan biosynthesis EpsI domain-containing protein</fullName>
    </recommendedName>
</protein>
<dbReference type="EMBL" id="FUKI01000157">
    <property type="protein sequence ID" value="SJM95785.1"/>
    <property type="molecule type" value="Genomic_DNA"/>
</dbReference>
<evidence type="ECO:0000313" key="1">
    <source>
        <dbReference type="EMBL" id="SJM95785.1"/>
    </source>
</evidence>
<dbReference type="RefSeq" id="WP_087144937.1">
    <property type="nucleotide sequence ID" value="NZ_FUKI01000157.1"/>
</dbReference>
<keyword evidence="2" id="KW-1185">Reference proteome</keyword>
<proteinExistence type="predicted"/>